<protein>
    <submittedName>
        <fullName evidence="2">GNAT family N-acetyltransferase</fullName>
    </submittedName>
</protein>
<gene>
    <name evidence="2" type="ORF">PVT71_26805</name>
</gene>
<accession>A0AAU8ARD2</accession>
<organism evidence="2">
    <name type="scientific">Alloyangia sp. H15</name>
    <dbReference type="NCBI Taxonomy" id="3029062"/>
    <lineage>
        <taxon>Bacteria</taxon>
        <taxon>Pseudomonadati</taxon>
        <taxon>Pseudomonadota</taxon>
        <taxon>Alphaproteobacteria</taxon>
        <taxon>Rhodobacterales</taxon>
        <taxon>Roseobacteraceae</taxon>
        <taxon>Alloyangia</taxon>
    </lineage>
</organism>
<dbReference type="Pfam" id="PF13302">
    <property type="entry name" value="Acetyltransf_3"/>
    <property type="match status" value="1"/>
</dbReference>
<evidence type="ECO:0000313" key="2">
    <source>
        <dbReference type="EMBL" id="XCC97401.1"/>
    </source>
</evidence>
<dbReference type="PANTHER" id="PTHR43792">
    <property type="entry name" value="GNAT FAMILY, PUTATIVE (AFU_ORTHOLOGUE AFUA_3G00765)-RELATED-RELATED"/>
    <property type="match status" value="1"/>
</dbReference>
<dbReference type="AlphaFoldDB" id="A0AAU8ARD2"/>
<dbReference type="PANTHER" id="PTHR43792:SF16">
    <property type="entry name" value="N-ACETYLTRANSFERASE DOMAIN-CONTAINING PROTEIN"/>
    <property type="match status" value="1"/>
</dbReference>
<dbReference type="GO" id="GO:0016747">
    <property type="term" value="F:acyltransferase activity, transferring groups other than amino-acyl groups"/>
    <property type="evidence" value="ECO:0007669"/>
    <property type="project" value="InterPro"/>
</dbReference>
<dbReference type="SUPFAM" id="SSF55729">
    <property type="entry name" value="Acyl-CoA N-acyltransferases (Nat)"/>
    <property type="match status" value="1"/>
</dbReference>
<dbReference type="RefSeq" id="WP_353476291.1">
    <property type="nucleotide sequence ID" value="NZ_CP123388.1"/>
</dbReference>
<dbReference type="InterPro" id="IPR051531">
    <property type="entry name" value="N-acetyltransferase"/>
</dbReference>
<sequence length="180" mass="19774">MRDDTRVPELETARLILRGHRREDFAACAAMWADPAVVAHISGVPSTEEQSWSRFLRYAGHWQHLGFGYWAVISKEDGVFLGEVGFADYHRDTTPSLAGSPEAGWVFASHAHGKGYATEAVTAMHGWADANLPNAQTAAIFDPAHSASIHVARKVGYGGDRLGLYGERETLFLQRPRRAG</sequence>
<dbReference type="InterPro" id="IPR000182">
    <property type="entry name" value="GNAT_dom"/>
</dbReference>
<reference evidence="2" key="1">
    <citation type="submission" date="2023-02" db="EMBL/GenBank/DDBJ databases">
        <title>Description and genomic characterization of Salipiger bruguierae sp. nov., isolated from the sediment of mangrove plant Bruguiera sexangula.</title>
        <authorList>
            <person name="Long M."/>
        </authorList>
    </citation>
    <scope>NUCLEOTIDE SEQUENCE</scope>
    <source>
        <strain evidence="2">H15</strain>
        <plasmid evidence="2">unnamed3</plasmid>
    </source>
</reference>
<proteinExistence type="predicted"/>
<dbReference type="Gene3D" id="3.40.630.30">
    <property type="match status" value="1"/>
</dbReference>
<feature type="domain" description="N-acetyltransferase" evidence="1">
    <location>
        <begin position="14"/>
        <end position="157"/>
    </location>
</feature>
<name>A0AAU8ARD2_9RHOB</name>
<keyword evidence="2" id="KW-0614">Plasmid</keyword>
<dbReference type="EMBL" id="CP123388">
    <property type="protein sequence ID" value="XCC97401.1"/>
    <property type="molecule type" value="Genomic_DNA"/>
</dbReference>
<evidence type="ECO:0000259" key="1">
    <source>
        <dbReference type="Pfam" id="PF13302"/>
    </source>
</evidence>
<dbReference type="InterPro" id="IPR016181">
    <property type="entry name" value="Acyl_CoA_acyltransferase"/>
</dbReference>
<geneLocation type="plasmid" evidence="2">
    <name>unnamed3</name>
</geneLocation>